<sequence>MANLRPLEARGIQLRKAPAGRIHAQPLDRLDETLAYQIGPDALPVLGMNLSSGRFAELDTSRFKRPLVVPPLKARQLGKATGSWTWFCRSP</sequence>
<evidence type="ECO:0000313" key="1">
    <source>
        <dbReference type="EMBL" id="UOD30417.1"/>
    </source>
</evidence>
<dbReference type="EMBL" id="CP063361">
    <property type="protein sequence ID" value="UOD30417.1"/>
    <property type="molecule type" value="Genomic_DNA"/>
</dbReference>
<name>A0ABY4A6Z3_9BURK</name>
<gene>
    <name evidence="1" type="ORF">INH39_01250</name>
</gene>
<reference evidence="1 2" key="1">
    <citation type="submission" date="2020-10" db="EMBL/GenBank/DDBJ databases">
        <title>Genome analysis of Massilia species.</title>
        <authorList>
            <person name="Jung D.-H."/>
        </authorList>
    </citation>
    <scope>NUCLEOTIDE SEQUENCE [LARGE SCALE GENOMIC DNA]</scope>
    <source>
        <strain evidence="2">sipir</strain>
    </source>
</reference>
<proteinExistence type="predicted"/>
<keyword evidence="2" id="KW-1185">Reference proteome</keyword>
<protein>
    <submittedName>
        <fullName evidence="1">Uncharacterized protein</fullName>
    </submittedName>
</protein>
<dbReference type="RefSeq" id="WP_307730471.1">
    <property type="nucleotide sequence ID" value="NZ_CP063361.1"/>
</dbReference>
<organism evidence="1 2">
    <name type="scientific">Massilia violaceinigra</name>
    <dbReference type="NCBI Taxonomy" id="2045208"/>
    <lineage>
        <taxon>Bacteria</taxon>
        <taxon>Pseudomonadati</taxon>
        <taxon>Pseudomonadota</taxon>
        <taxon>Betaproteobacteria</taxon>
        <taxon>Burkholderiales</taxon>
        <taxon>Oxalobacteraceae</taxon>
        <taxon>Telluria group</taxon>
        <taxon>Massilia</taxon>
    </lineage>
</organism>
<dbReference type="Proteomes" id="UP000831532">
    <property type="component" value="Chromosome"/>
</dbReference>
<accession>A0ABY4A6Z3</accession>
<evidence type="ECO:0000313" key="2">
    <source>
        <dbReference type="Proteomes" id="UP000831532"/>
    </source>
</evidence>